<dbReference type="PRINTS" id="PR00146">
    <property type="entry name" value="DHPICSNTHASE"/>
</dbReference>
<evidence type="ECO:0000256" key="5">
    <source>
        <dbReference type="PIRSR" id="PIRSR001365-2"/>
    </source>
</evidence>
<comment type="similarity">
    <text evidence="1 3">Belongs to the DapA family.</text>
</comment>
<dbReference type="AlphaFoldDB" id="U7VBW8"/>
<dbReference type="PIRSF" id="PIRSF001365">
    <property type="entry name" value="DHDPS"/>
    <property type="match status" value="1"/>
</dbReference>
<dbReference type="Proteomes" id="UP000017081">
    <property type="component" value="Unassembled WGS sequence"/>
</dbReference>
<evidence type="ECO:0000256" key="3">
    <source>
        <dbReference type="PIRNR" id="PIRNR001365"/>
    </source>
</evidence>
<dbReference type="EMBL" id="AXZF01000069">
    <property type="protein sequence ID" value="ERT68278.1"/>
    <property type="molecule type" value="Genomic_DNA"/>
</dbReference>
<evidence type="ECO:0008006" key="8">
    <source>
        <dbReference type="Google" id="ProtNLM"/>
    </source>
</evidence>
<dbReference type="GO" id="GO:0008840">
    <property type="term" value="F:4-hydroxy-tetrahydrodipicolinate synthase activity"/>
    <property type="evidence" value="ECO:0007669"/>
    <property type="project" value="TreeGrafter"/>
</dbReference>
<evidence type="ECO:0000256" key="2">
    <source>
        <dbReference type="ARBA" id="ARBA00023239"/>
    </source>
</evidence>
<dbReference type="InterPro" id="IPR013785">
    <property type="entry name" value="Aldolase_TIM"/>
</dbReference>
<organism evidence="6 7">
    <name type="scientific">Cetobacterium somerae ATCC BAA-474</name>
    <dbReference type="NCBI Taxonomy" id="1319815"/>
    <lineage>
        <taxon>Bacteria</taxon>
        <taxon>Fusobacteriati</taxon>
        <taxon>Fusobacteriota</taxon>
        <taxon>Fusobacteriia</taxon>
        <taxon>Fusobacteriales</taxon>
        <taxon>Fusobacteriaceae</taxon>
        <taxon>Cetobacterium</taxon>
    </lineage>
</organism>
<comment type="caution">
    <text evidence="6">The sequence shown here is derived from an EMBL/GenBank/DDBJ whole genome shotgun (WGS) entry which is preliminary data.</text>
</comment>
<evidence type="ECO:0000256" key="1">
    <source>
        <dbReference type="ARBA" id="ARBA00007592"/>
    </source>
</evidence>
<dbReference type="CDD" id="cd00408">
    <property type="entry name" value="DHDPS-like"/>
    <property type="match status" value="1"/>
</dbReference>
<dbReference type="PATRIC" id="fig|1319815.3.peg.1766"/>
<proteinExistence type="inferred from homology"/>
<reference evidence="6 7" key="1">
    <citation type="submission" date="2013-08" db="EMBL/GenBank/DDBJ databases">
        <authorList>
            <person name="Weinstock G."/>
            <person name="Sodergren E."/>
            <person name="Wylie T."/>
            <person name="Fulton L."/>
            <person name="Fulton R."/>
            <person name="Fronick C."/>
            <person name="O'Laughlin M."/>
            <person name="Godfrey J."/>
            <person name="Miner T."/>
            <person name="Herter B."/>
            <person name="Appelbaum E."/>
            <person name="Cordes M."/>
            <person name="Lek S."/>
            <person name="Wollam A."/>
            <person name="Pepin K.H."/>
            <person name="Palsikar V.B."/>
            <person name="Mitreva M."/>
            <person name="Wilson R.K."/>
        </authorList>
    </citation>
    <scope>NUCLEOTIDE SEQUENCE [LARGE SCALE GENOMIC DNA]</scope>
    <source>
        <strain evidence="6 7">ATCC BAA-474</strain>
    </source>
</reference>
<feature type="active site" description="Proton donor/acceptor" evidence="4">
    <location>
        <position position="142"/>
    </location>
</feature>
<dbReference type="eggNOG" id="COG0329">
    <property type="taxonomic scope" value="Bacteria"/>
</dbReference>
<dbReference type="SMART" id="SM01130">
    <property type="entry name" value="DHDPS"/>
    <property type="match status" value="1"/>
</dbReference>
<sequence length="303" mass="33798">MEDKMNTDWLKGIYVPILTPVKDDESIDLDKLKKQVNFIIDGGVHGILAHGSNSEFYMFDDNEYEIILKTILDEVNGRVPVIMGIGAIRTSKCVKLAKMGKELGVAGVAVLQPMFLKPTDEELFMHFKTIANSVENLPVLIYNNPRIGYTLLSNLVERLAREVKNIVGIKDSSGDINQLLEFIRKTRDLNFKVFGGKDTMLYSSLNIGAVGGVCTTANIFPELIVSIYNEYMKGDLKESLELQFKLNPVRISMDKASFPVATKDMANINGMDVGLPIKPNLSSPKDTIDFMRNEMKKAKVLKG</sequence>
<dbReference type="SUPFAM" id="SSF51569">
    <property type="entry name" value="Aldolase"/>
    <property type="match status" value="1"/>
</dbReference>
<dbReference type="PANTHER" id="PTHR12128:SF66">
    <property type="entry name" value="4-HYDROXY-2-OXOGLUTARATE ALDOLASE, MITOCHONDRIAL"/>
    <property type="match status" value="1"/>
</dbReference>
<dbReference type="Pfam" id="PF00701">
    <property type="entry name" value="DHDPS"/>
    <property type="match status" value="1"/>
</dbReference>
<protein>
    <recommendedName>
        <fullName evidence="8">Dihydrodipicolinate synthase</fullName>
    </recommendedName>
</protein>
<dbReference type="HOGENOM" id="CLU_049343_5_1_0"/>
<feature type="binding site" evidence="5">
    <location>
        <position position="213"/>
    </location>
    <ligand>
        <name>pyruvate</name>
        <dbReference type="ChEBI" id="CHEBI:15361"/>
    </ligand>
</feature>
<name>U7VBW8_9FUSO</name>
<dbReference type="STRING" id="1319815.HMPREF0202_01827"/>
<dbReference type="PANTHER" id="PTHR12128">
    <property type="entry name" value="DIHYDRODIPICOLINATE SYNTHASE"/>
    <property type="match status" value="1"/>
</dbReference>
<evidence type="ECO:0000313" key="7">
    <source>
        <dbReference type="Proteomes" id="UP000017081"/>
    </source>
</evidence>
<accession>U7VBW8</accession>
<dbReference type="InterPro" id="IPR002220">
    <property type="entry name" value="DapA-like"/>
</dbReference>
<evidence type="ECO:0000313" key="6">
    <source>
        <dbReference type="EMBL" id="ERT68278.1"/>
    </source>
</evidence>
<gene>
    <name evidence="6" type="ORF">HMPREF0202_01827</name>
</gene>
<feature type="active site" description="Schiff-base intermediate with substrate" evidence="4">
    <location>
        <position position="170"/>
    </location>
</feature>
<evidence type="ECO:0000256" key="4">
    <source>
        <dbReference type="PIRSR" id="PIRSR001365-1"/>
    </source>
</evidence>
<keyword evidence="7" id="KW-1185">Reference proteome</keyword>
<keyword evidence="2 3" id="KW-0456">Lyase</keyword>
<dbReference type="Gene3D" id="3.20.20.70">
    <property type="entry name" value="Aldolase class I"/>
    <property type="match status" value="1"/>
</dbReference>